<dbReference type="InterPro" id="IPR040506">
    <property type="entry name" value="RACo_linker"/>
</dbReference>
<gene>
    <name evidence="2" type="ORF">GPA24_17255</name>
</gene>
<evidence type="ECO:0000313" key="2">
    <source>
        <dbReference type="EMBL" id="NMG17251.1"/>
    </source>
</evidence>
<dbReference type="InterPro" id="IPR052911">
    <property type="entry name" value="Corrinoid_activation_enz"/>
</dbReference>
<dbReference type="EMBL" id="WTVP01000066">
    <property type="protein sequence ID" value="NMG17251.1"/>
    <property type="molecule type" value="Genomic_DNA"/>
</dbReference>
<keyword evidence="3" id="KW-1185">Reference proteome</keyword>
<dbReference type="InterPro" id="IPR001041">
    <property type="entry name" value="2Fe-2S_ferredoxin-type"/>
</dbReference>
<dbReference type="InterPro" id="IPR036010">
    <property type="entry name" value="2Fe-2S_ferredoxin-like_sf"/>
</dbReference>
<reference evidence="2 3" key="1">
    <citation type="submission" date="2019-12" db="EMBL/GenBank/DDBJ databases">
        <title>Comparative genomics gives insights into the taxonomy of the Azoarcus-Aromatoleum group and reveals separate origins of nif in the plant-associated Azoarcus and non-plant-associated Aromatoleum sub-groups.</title>
        <authorList>
            <person name="Lafos M."/>
            <person name="Maluk M."/>
            <person name="Batista M."/>
            <person name="Junghare M."/>
            <person name="Carmona M."/>
            <person name="Faoro H."/>
            <person name="Cruz L.M."/>
            <person name="Battistoni F."/>
            <person name="De Souza E."/>
            <person name="Pedrosa F."/>
            <person name="Chen W.-M."/>
            <person name="Poole P.S."/>
            <person name="Dixon R.A."/>
            <person name="James E.K."/>
        </authorList>
    </citation>
    <scope>NUCLEOTIDE SEQUENCE [LARGE SCALE GENOMIC DNA]</scope>
    <source>
        <strain evidence="2 3">PbN1</strain>
    </source>
</reference>
<dbReference type="SUPFAM" id="SSF54292">
    <property type="entry name" value="2Fe-2S ferredoxin-like"/>
    <property type="match status" value="1"/>
</dbReference>
<dbReference type="Pfam" id="PF14574">
    <property type="entry name" value="RACo_C_ter"/>
    <property type="match status" value="1"/>
</dbReference>
<dbReference type="InterPro" id="IPR042259">
    <property type="entry name" value="Raco-like_middle_sf"/>
</dbReference>
<dbReference type="Gene3D" id="3.30.420.480">
    <property type="entry name" value="Domain of unknown function (DUF4445)"/>
    <property type="match status" value="1"/>
</dbReference>
<proteinExistence type="predicted"/>
<dbReference type="InterPro" id="IPR041414">
    <property type="entry name" value="Raco-like_middle"/>
</dbReference>
<dbReference type="PANTHER" id="PTHR42895">
    <property type="entry name" value="IRON-SULFUR CLUSTER-BINDING PROTEIN-RELATED"/>
    <property type="match status" value="1"/>
</dbReference>
<evidence type="ECO:0000259" key="1">
    <source>
        <dbReference type="PROSITE" id="PS51085"/>
    </source>
</evidence>
<dbReference type="InterPro" id="IPR043129">
    <property type="entry name" value="ATPase_NBD"/>
</dbReference>
<comment type="caution">
    <text evidence="2">The sequence shown here is derived from an EMBL/GenBank/DDBJ whole genome shotgun (WGS) entry which is preliminary data.</text>
</comment>
<dbReference type="SUPFAM" id="SSF53067">
    <property type="entry name" value="Actin-like ATPase domain"/>
    <property type="match status" value="1"/>
</dbReference>
<dbReference type="RefSeq" id="WP_169203785.1">
    <property type="nucleotide sequence ID" value="NZ_CP059467.1"/>
</dbReference>
<sequence>MTSRDKPFARALTLNFPQLGRAITASGGETVLQSARRHGIRIVGACGGRGTCGACMVHISDGEIEADHADPAAPSPAAPANRKKWVRACRVRARSNCTVEVAPRSLAPVARADVAGDGDADLLRLDAAVASCEVHVAEATLADNVADIDRVIRALALPIDAPGAPSIGTVDLVAAQQLPQTLRDAAWSLRLCLRGSELIDVAPPGSRVLGLAVDLGTTNAAGFLVDLQSGARLASLGLENPQVAWGADLISRIDYTVGGPAGAADELRAAAAAAIDALAHDLCAAVGARATEIVDVVVCGNTAMHHLLLGLPVRQLGRAPFVAAVRDAMDVKAREFGLGVSPGAYVHVAPNVGGFVGGDHVAALLATESHWRAAATSLVMDIGTNTEISLIHDGVFLSASSPSGPALEGGHISCGMRAAEGAIERVGLDGGRLAVRTIGGKAPLGLCGSGVLDTLATLRRAGIVDRRGRIQAPHRDVGGQDGERFAVLAPGVHFTQADVRAVQLAKAAIRTAVDLLLADVGLEAPAIGRFIIAGAFGAYIDIDSAVAIGMFPDLPRERFVQVGNAAGAGVRQMLASTAARSRARQLAAGCRYVEMSTRAQFQRAFMHNIGFH</sequence>
<dbReference type="PANTHER" id="PTHR42895:SF2">
    <property type="entry name" value="IRON-SULFUR CLUSTER PROTEIN"/>
    <property type="match status" value="1"/>
</dbReference>
<dbReference type="InterPro" id="IPR027980">
    <property type="entry name" value="RACo_C"/>
</dbReference>
<dbReference type="Pfam" id="PF00111">
    <property type="entry name" value="Fer2"/>
    <property type="match status" value="1"/>
</dbReference>
<organism evidence="2 3">
    <name type="scientific">Aromatoleum bremense</name>
    <dbReference type="NCBI Taxonomy" id="76115"/>
    <lineage>
        <taxon>Bacteria</taxon>
        <taxon>Pseudomonadati</taxon>
        <taxon>Pseudomonadota</taxon>
        <taxon>Betaproteobacteria</taxon>
        <taxon>Rhodocyclales</taxon>
        <taxon>Rhodocyclaceae</taxon>
        <taxon>Aromatoleum</taxon>
    </lineage>
</organism>
<accession>A0ABX1P0B8</accession>
<dbReference type="Gene3D" id="3.10.20.30">
    <property type="match status" value="1"/>
</dbReference>
<dbReference type="Pfam" id="PF17651">
    <property type="entry name" value="Raco_middle"/>
    <property type="match status" value="1"/>
</dbReference>
<dbReference type="Proteomes" id="UP000633943">
    <property type="component" value="Unassembled WGS sequence"/>
</dbReference>
<dbReference type="CDD" id="cd00207">
    <property type="entry name" value="fer2"/>
    <property type="match status" value="1"/>
</dbReference>
<dbReference type="Gene3D" id="3.10.20.880">
    <property type="match status" value="1"/>
</dbReference>
<name>A0ABX1P0B8_9RHOO</name>
<feature type="domain" description="2Fe-2S ferredoxin-type" evidence="1">
    <location>
        <begin position="10"/>
        <end position="105"/>
    </location>
</feature>
<dbReference type="Pfam" id="PF17650">
    <property type="entry name" value="RACo_linker"/>
    <property type="match status" value="1"/>
</dbReference>
<dbReference type="InterPro" id="IPR012675">
    <property type="entry name" value="Beta-grasp_dom_sf"/>
</dbReference>
<evidence type="ECO:0000313" key="3">
    <source>
        <dbReference type="Proteomes" id="UP000633943"/>
    </source>
</evidence>
<dbReference type="PROSITE" id="PS51085">
    <property type="entry name" value="2FE2S_FER_2"/>
    <property type="match status" value="1"/>
</dbReference>
<protein>
    <submittedName>
        <fullName evidence="2">DUF4445 domain-containing protein</fullName>
    </submittedName>
</protein>